<dbReference type="OrthoDB" id="7450668at2"/>
<dbReference type="Pfam" id="PF13202">
    <property type="entry name" value="EF-hand_5"/>
    <property type="match status" value="1"/>
</dbReference>
<dbReference type="GO" id="GO:0005509">
    <property type="term" value="F:calcium ion binding"/>
    <property type="evidence" value="ECO:0007669"/>
    <property type="project" value="InterPro"/>
</dbReference>
<protein>
    <submittedName>
        <fullName evidence="4">EF hand</fullName>
    </submittedName>
</protein>
<feature type="chain" id="PRO_5012053041" evidence="2">
    <location>
        <begin position="20"/>
        <end position="147"/>
    </location>
</feature>
<dbReference type="Gene3D" id="1.10.238.10">
    <property type="entry name" value="EF-hand"/>
    <property type="match status" value="1"/>
</dbReference>
<keyword evidence="5" id="KW-1185">Reference proteome</keyword>
<evidence type="ECO:0000313" key="4">
    <source>
        <dbReference type="EMBL" id="ONF96921.1"/>
    </source>
</evidence>
<dbReference type="InterPro" id="IPR018247">
    <property type="entry name" value="EF_Hand_1_Ca_BS"/>
</dbReference>
<evidence type="ECO:0000313" key="5">
    <source>
        <dbReference type="Proteomes" id="UP000188729"/>
    </source>
</evidence>
<gene>
    <name evidence="4" type="ORF">SPHI_11170</name>
</gene>
<comment type="caution">
    <text evidence="4">The sequence shown here is derived from an EMBL/GenBank/DDBJ whole genome shotgun (WGS) entry which is preliminary data.</text>
</comment>
<accession>A0A1V2EW63</accession>
<keyword evidence="2" id="KW-0732">Signal</keyword>
<dbReference type="InterPro" id="IPR002048">
    <property type="entry name" value="EF_hand_dom"/>
</dbReference>
<dbReference type="CDD" id="cd00051">
    <property type="entry name" value="EFh"/>
    <property type="match status" value="1"/>
</dbReference>
<sequence length="147" mass="15136">MLKSALFASAMIVAVPALAQQADTPKPTAPTAVPGAASVPEVPDQNEDAVAVAQRGTRQAASDSSAASPGGDHVSTIVHAEFAAYDKNGNGALEKAEFTAWMDALKARAPEGAKPSSETWNNAAFAQADKDQSTSVSKTELTHFLRG</sequence>
<organism evidence="4 5">
    <name type="scientific">Sphingomonas jeddahensis</name>
    <dbReference type="NCBI Taxonomy" id="1915074"/>
    <lineage>
        <taxon>Bacteria</taxon>
        <taxon>Pseudomonadati</taxon>
        <taxon>Pseudomonadota</taxon>
        <taxon>Alphaproteobacteria</taxon>
        <taxon>Sphingomonadales</taxon>
        <taxon>Sphingomonadaceae</taxon>
        <taxon>Sphingomonas</taxon>
    </lineage>
</organism>
<name>A0A1V2EW63_9SPHN</name>
<proteinExistence type="predicted"/>
<dbReference type="STRING" id="1915074.SPHI_11170"/>
<dbReference type="Proteomes" id="UP000188729">
    <property type="component" value="Unassembled WGS sequence"/>
</dbReference>
<dbReference type="SUPFAM" id="SSF47473">
    <property type="entry name" value="EF-hand"/>
    <property type="match status" value="1"/>
</dbReference>
<reference evidence="4 5" key="1">
    <citation type="submission" date="2016-11" db="EMBL/GenBank/DDBJ databases">
        <title>Genome sequence of Sphingomonas jeddahensis G39.</title>
        <authorList>
            <person name="Poehlein A."/>
            <person name="Wuebbeler J.H."/>
            <person name="Steinbuechel A."/>
            <person name="Daniel R."/>
        </authorList>
    </citation>
    <scope>NUCLEOTIDE SEQUENCE [LARGE SCALE GENOMIC DNA]</scope>
    <source>
        <strain evidence="4 5">G39</strain>
    </source>
</reference>
<evidence type="ECO:0000256" key="1">
    <source>
        <dbReference type="SAM" id="MobiDB-lite"/>
    </source>
</evidence>
<dbReference type="PROSITE" id="PS50222">
    <property type="entry name" value="EF_HAND_2"/>
    <property type="match status" value="1"/>
</dbReference>
<feature type="region of interest" description="Disordered" evidence="1">
    <location>
        <begin position="20"/>
        <end position="73"/>
    </location>
</feature>
<feature type="region of interest" description="Disordered" evidence="1">
    <location>
        <begin position="108"/>
        <end position="147"/>
    </location>
</feature>
<dbReference type="InterPro" id="IPR011992">
    <property type="entry name" value="EF-hand-dom_pair"/>
</dbReference>
<evidence type="ECO:0000256" key="2">
    <source>
        <dbReference type="SAM" id="SignalP"/>
    </source>
</evidence>
<dbReference type="EMBL" id="MPSB01000003">
    <property type="protein sequence ID" value="ONF96921.1"/>
    <property type="molecule type" value="Genomic_DNA"/>
</dbReference>
<dbReference type="AlphaFoldDB" id="A0A1V2EW63"/>
<dbReference type="RefSeq" id="WP_076743874.1">
    <property type="nucleotide sequence ID" value="NZ_MPSB01000003.1"/>
</dbReference>
<feature type="domain" description="EF-hand" evidence="3">
    <location>
        <begin position="73"/>
        <end position="108"/>
    </location>
</feature>
<dbReference type="PROSITE" id="PS00018">
    <property type="entry name" value="EF_HAND_1"/>
    <property type="match status" value="1"/>
</dbReference>
<evidence type="ECO:0000259" key="3">
    <source>
        <dbReference type="PROSITE" id="PS50222"/>
    </source>
</evidence>
<feature type="signal peptide" evidence="2">
    <location>
        <begin position="1"/>
        <end position="19"/>
    </location>
</feature>